<sequence length="354" mass="39084">MQQAEARMAAYACLDILAGGHVLSLSERCSAFIEYARIESASMPRALLYQSQLRPNRNVGSGIRIELEHEDTDPYLKSAIEAGLLVNKATYDEVFGLCTTGQCTWEYHTLAICSQVEESDYLLNFDSRPPRVLIDEQDLPDSYGHQISNTSILHSQGQYFDGAESRRNATPVDTKTNLPDVAQIYLSYYDPCLSAGTDSGTSNSLWESRQAWKAHKATFKLCVQTHRSSFNASGIHTIVTSTNPDLLWLSETAQVGDEDSKSQHCTQIADESDRYCVQNHILRMIGGQLVRTLDIKGFAKSGILTDSQHDALWAPNLGSDILGLDPGLCAKNISRGIKAFERRTGNIAINLSNA</sequence>
<name>A0A9W8Z651_9PLEO</name>
<evidence type="ECO:0000313" key="1">
    <source>
        <dbReference type="EMBL" id="KAJ4398699.1"/>
    </source>
</evidence>
<proteinExistence type="predicted"/>
<reference evidence="1" key="1">
    <citation type="submission" date="2022-10" db="EMBL/GenBank/DDBJ databases">
        <title>Tapping the CABI collections for fungal endophytes: first genome assemblies for Collariella, Neodidymelliopsis, Ascochyta clinopodiicola, Didymella pomorum, Didymosphaeria variabile, Neocosmospora piperis and Neocucurbitaria cava.</title>
        <authorList>
            <person name="Hill R."/>
        </authorList>
    </citation>
    <scope>NUCLEOTIDE SEQUENCE</scope>
    <source>
        <strain evidence="1">IMI 355091</strain>
    </source>
</reference>
<dbReference type="EMBL" id="JAPEVA010000123">
    <property type="protein sequence ID" value="KAJ4398699.1"/>
    <property type="molecule type" value="Genomic_DNA"/>
</dbReference>
<evidence type="ECO:0000313" key="2">
    <source>
        <dbReference type="Proteomes" id="UP001140510"/>
    </source>
</evidence>
<keyword evidence="2" id="KW-1185">Reference proteome</keyword>
<gene>
    <name evidence="1" type="ORF">N0V91_009976</name>
</gene>
<dbReference type="Proteomes" id="UP001140510">
    <property type="component" value="Unassembled WGS sequence"/>
</dbReference>
<comment type="caution">
    <text evidence="1">The sequence shown here is derived from an EMBL/GenBank/DDBJ whole genome shotgun (WGS) entry which is preliminary data.</text>
</comment>
<protein>
    <submittedName>
        <fullName evidence="1">Uncharacterized protein</fullName>
    </submittedName>
</protein>
<dbReference type="OrthoDB" id="5242705at2759"/>
<accession>A0A9W8Z651</accession>
<organism evidence="1 2">
    <name type="scientific">Didymella pomorum</name>
    <dbReference type="NCBI Taxonomy" id="749634"/>
    <lineage>
        <taxon>Eukaryota</taxon>
        <taxon>Fungi</taxon>
        <taxon>Dikarya</taxon>
        <taxon>Ascomycota</taxon>
        <taxon>Pezizomycotina</taxon>
        <taxon>Dothideomycetes</taxon>
        <taxon>Pleosporomycetidae</taxon>
        <taxon>Pleosporales</taxon>
        <taxon>Pleosporineae</taxon>
        <taxon>Didymellaceae</taxon>
        <taxon>Didymella</taxon>
    </lineage>
</organism>
<dbReference type="AlphaFoldDB" id="A0A9W8Z651"/>